<dbReference type="Pfam" id="PF02626">
    <property type="entry name" value="CT_A_B"/>
    <property type="match status" value="1"/>
</dbReference>
<proteinExistence type="predicted"/>
<comment type="caution">
    <text evidence="5">The sequence shown here is derived from an EMBL/GenBank/DDBJ whole genome shotgun (WGS) entry which is preliminary data.</text>
</comment>
<dbReference type="PANTHER" id="PTHR43309">
    <property type="entry name" value="5-OXOPROLINASE SUBUNIT C"/>
    <property type="match status" value="1"/>
</dbReference>
<keyword evidence="1" id="KW-0547">Nucleotide-binding</keyword>
<sequence length="330" mass="36466">MFKVEDKGFHIQLVDTGRRFCQMSGYTQSGAMDWVSYSLANALVDNPLDCYHDKPSHVALECIGSIQLRAGYEAILSVCGAAESVYVDETEHAVNTPLVIKQGQRLRVSPSQMGMRLYIAFYGGIKAPRFFGSSCDVSKEKTGGLFEQGAGLRKGDAFDLISKLDLAITNKWQKQRSAHLEKMTHRVNQYLAQTNVFSREIPCILSYQDSLFSVAQKSMFFGSEYTVTPQNGRMGIRLSGSPLHYKNKSLLSEGISNGSIQVAGDGMPMVLMADRQTIGGYPKIGVAGGYGLARLGQLKTGDKISFIPSDIESCRQQYLMSHQLLGQFWH</sequence>
<dbReference type="InterPro" id="IPR052708">
    <property type="entry name" value="PxpC"/>
</dbReference>
<dbReference type="SUPFAM" id="SSF50891">
    <property type="entry name" value="Cyclophilin-like"/>
    <property type="match status" value="1"/>
</dbReference>
<evidence type="ECO:0000256" key="3">
    <source>
        <dbReference type="ARBA" id="ARBA00022840"/>
    </source>
</evidence>
<dbReference type="Proteomes" id="UP001595478">
    <property type="component" value="Unassembled WGS sequence"/>
</dbReference>
<keyword evidence="3" id="KW-0067">ATP-binding</keyword>
<protein>
    <submittedName>
        <fullName evidence="5">Biotin-dependent carboxyltransferase family protein</fullName>
    </submittedName>
</protein>
<evidence type="ECO:0000256" key="1">
    <source>
        <dbReference type="ARBA" id="ARBA00022741"/>
    </source>
</evidence>
<reference evidence="6" key="1">
    <citation type="journal article" date="2019" name="Int. J. Syst. Evol. Microbiol.">
        <title>The Global Catalogue of Microorganisms (GCM) 10K type strain sequencing project: providing services to taxonomists for standard genome sequencing and annotation.</title>
        <authorList>
            <consortium name="The Broad Institute Genomics Platform"/>
            <consortium name="The Broad Institute Genome Sequencing Center for Infectious Disease"/>
            <person name="Wu L."/>
            <person name="Ma J."/>
        </authorList>
    </citation>
    <scope>NUCLEOTIDE SEQUENCE [LARGE SCALE GENOMIC DNA]</scope>
    <source>
        <strain evidence="6">KCTC 52473</strain>
    </source>
</reference>
<dbReference type="Gene3D" id="2.40.100.10">
    <property type="entry name" value="Cyclophilin-like"/>
    <property type="match status" value="1"/>
</dbReference>
<evidence type="ECO:0000313" key="5">
    <source>
        <dbReference type="EMBL" id="MFC3121571.1"/>
    </source>
</evidence>
<dbReference type="EMBL" id="JBHRSW010000014">
    <property type="protein sequence ID" value="MFC3121571.1"/>
    <property type="molecule type" value="Genomic_DNA"/>
</dbReference>
<dbReference type="PANTHER" id="PTHR43309:SF5">
    <property type="entry name" value="5-OXOPROLINASE SUBUNIT C"/>
    <property type="match status" value="1"/>
</dbReference>
<keyword evidence="2" id="KW-0378">Hydrolase</keyword>
<dbReference type="InterPro" id="IPR029000">
    <property type="entry name" value="Cyclophilin-like_dom_sf"/>
</dbReference>
<dbReference type="SMART" id="SM00797">
    <property type="entry name" value="AHS2"/>
    <property type="match status" value="1"/>
</dbReference>
<evidence type="ECO:0000313" key="6">
    <source>
        <dbReference type="Proteomes" id="UP001595478"/>
    </source>
</evidence>
<evidence type="ECO:0000256" key="2">
    <source>
        <dbReference type="ARBA" id="ARBA00022801"/>
    </source>
</evidence>
<organism evidence="5 6">
    <name type="scientific">Agaribacter flavus</name>
    <dbReference type="NCBI Taxonomy" id="1902781"/>
    <lineage>
        <taxon>Bacteria</taxon>
        <taxon>Pseudomonadati</taxon>
        <taxon>Pseudomonadota</taxon>
        <taxon>Gammaproteobacteria</taxon>
        <taxon>Alteromonadales</taxon>
        <taxon>Alteromonadaceae</taxon>
        <taxon>Agaribacter</taxon>
    </lineage>
</organism>
<dbReference type="RefSeq" id="WP_376919709.1">
    <property type="nucleotide sequence ID" value="NZ_JBHRSW010000014.1"/>
</dbReference>
<gene>
    <name evidence="5" type="ORF">ACFOHL_08045</name>
</gene>
<dbReference type="InterPro" id="IPR003778">
    <property type="entry name" value="CT_A_B"/>
</dbReference>
<name>A0ABV7FT00_9ALTE</name>
<accession>A0ABV7FT00</accession>
<feature type="domain" description="Carboxyltransferase" evidence="4">
    <location>
        <begin position="23"/>
        <end position="325"/>
    </location>
</feature>
<evidence type="ECO:0000259" key="4">
    <source>
        <dbReference type="SMART" id="SM00797"/>
    </source>
</evidence>
<keyword evidence="6" id="KW-1185">Reference proteome</keyword>